<reference evidence="1 2" key="1">
    <citation type="journal article" date="2014" name="J. Biotechnol.">
        <title>Complete genome sequence of the actinobacterium Actinoplanes friuliensis HAG 010964, producer of the lipopeptide antibiotic friulimycin.</title>
        <authorList>
            <person name="Ruckert C."/>
            <person name="Szczepanowski R."/>
            <person name="Albersmeier A."/>
            <person name="Goesmann A."/>
            <person name="Fischer N."/>
            <person name="Steinkamper A."/>
            <person name="Puhler A."/>
            <person name="Biener R."/>
            <person name="Schwartz D."/>
            <person name="Kalinowski J."/>
        </authorList>
    </citation>
    <scope>NUCLEOTIDE SEQUENCE [LARGE SCALE GENOMIC DNA]</scope>
    <source>
        <strain evidence="1 2">DSM 7358</strain>
    </source>
</reference>
<proteinExistence type="predicted"/>
<sequence length="65" mass="7877">MPKDQNRFVSWFHRTFDSWFFRSFIGPAQTDNAVHGADAFAREQWKRDLEARKQYTRDKRAAARR</sequence>
<dbReference type="KEGG" id="afs:AFR_15520"/>
<dbReference type="EMBL" id="CP006272">
    <property type="protein sequence ID" value="AGZ41386.1"/>
    <property type="molecule type" value="Genomic_DNA"/>
</dbReference>
<evidence type="ECO:0000313" key="1">
    <source>
        <dbReference type="EMBL" id="AGZ41386.1"/>
    </source>
</evidence>
<organism evidence="1 2">
    <name type="scientific">Actinoplanes friuliensis DSM 7358</name>
    <dbReference type="NCBI Taxonomy" id="1246995"/>
    <lineage>
        <taxon>Bacteria</taxon>
        <taxon>Bacillati</taxon>
        <taxon>Actinomycetota</taxon>
        <taxon>Actinomycetes</taxon>
        <taxon>Micromonosporales</taxon>
        <taxon>Micromonosporaceae</taxon>
        <taxon>Actinoplanes</taxon>
    </lineage>
</organism>
<gene>
    <name evidence="1" type="ORF">AFR_15520</name>
</gene>
<dbReference type="RefSeq" id="WP_023361445.1">
    <property type="nucleotide sequence ID" value="NC_022657.1"/>
</dbReference>
<dbReference type="OrthoDB" id="3403206at2"/>
<dbReference type="STRING" id="1246995.AFR_15520"/>
<dbReference type="AlphaFoldDB" id="U5W0C9"/>
<protein>
    <submittedName>
        <fullName evidence="1">Uncharacterized protein</fullName>
    </submittedName>
</protein>
<dbReference type="Proteomes" id="UP000017746">
    <property type="component" value="Chromosome"/>
</dbReference>
<dbReference type="PATRIC" id="fig|1246995.3.peg.3152"/>
<accession>U5W0C9</accession>
<keyword evidence="2" id="KW-1185">Reference proteome</keyword>
<evidence type="ECO:0000313" key="2">
    <source>
        <dbReference type="Proteomes" id="UP000017746"/>
    </source>
</evidence>
<dbReference type="HOGENOM" id="CLU_2730918_0_0_11"/>
<name>U5W0C9_9ACTN</name>